<evidence type="ECO:0000313" key="4">
    <source>
        <dbReference type="Proteomes" id="UP001499993"/>
    </source>
</evidence>
<feature type="transmembrane region" description="Helical" evidence="1">
    <location>
        <begin position="60"/>
        <end position="82"/>
    </location>
</feature>
<keyword evidence="1" id="KW-0812">Transmembrane</keyword>
<accession>A0ABP9GZD8</accession>
<comment type="caution">
    <text evidence="3">The sequence shown here is derived from an EMBL/GenBank/DDBJ whole genome shotgun (WGS) entry which is preliminary data.</text>
</comment>
<sequence>MTVTRSAPPATRLRPPRHRVERRAVAWWSTRILLLAAPLAGAPALAALVLPAVAPAPAALVSALWAAAAALGAVGLAAIAVVPQWRYRVHRWEVTETAVYTASGWFWQEWRVAPMSRVQTVDTSRGPLQRLFRLADVTVTTASAAGPIAIAGLDGDRAERVAAELTEAAHSTEGDAT</sequence>
<reference evidence="4" key="1">
    <citation type="journal article" date="2019" name="Int. J. Syst. Evol. Microbiol.">
        <title>The Global Catalogue of Microorganisms (GCM) 10K type strain sequencing project: providing services to taxonomists for standard genome sequencing and annotation.</title>
        <authorList>
            <consortium name="The Broad Institute Genomics Platform"/>
            <consortium name="The Broad Institute Genome Sequencing Center for Infectious Disease"/>
            <person name="Wu L."/>
            <person name="Ma J."/>
        </authorList>
    </citation>
    <scope>NUCLEOTIDE SEQUENCE [LARGE SCALE GENOMIC DNA]</scope>
    <source>
        <strain evidence="4">JCM 18123</strain>
    </source>
</reference>
<organism evidence="3 4">
    <name type="scientific">Streptomonospora halophila</name>
    <dbReference type="NCBI Taxonomy" id="427369"/>
    <lineage>
        <taxon>Bacteria</taxon>
        <taxon>Bacillati</taxon>
        <taxon>Actinomycetota</taxon>
        <taxon>Actinomycetes</taxon>
        <taxon>Streptosporangiales</taxon>
        <taxon>Nocardiopsidaceae</taxon>
        <taxon>Streptomonospora</taxon>
    </lineage>
</organism>
<keyword evidence="1" id="KW-1133">Transmembrane helix</keyword>
<evidence type="ECO:0000313" key="3">
    <source>
        <dbReference type="EMBL" id="GAA4957882.1"/>
    </source>
</evidence>
<feature type="transmembrane region" description="Helical" evidence="1">
    <location>
        <begin position="32"/>
        <end position="54"/>
    </location>
</feature>
<dbReference type="InterPro" id="IPR005182">
    <property type="entry name" value="YdbS-like_PH"/>
</dbReference>
<dbReference type="Proteomes" id="UP001499993">
    <property type="component" value="Unassembled WGS sequence"/>
</dbReference>
<feature type="domain" description="YdbS-like PH" evidence="2">
    <location>
        <begin position="87"/>
        <end position="164"/>
    </location>
</feature>
<proteinExistence type="predicted"/>
<protein>
    <submittedName>
        <fullName evidence="3">PH domain-containing protein</fullName>
    </submittedName>
</protein>
<keyword evidence="4" id="KW-1185">Reference proteome</keyword>
<name>A0ABP9GZD8_9ACTN</name>
<dbReference type="Pfam" id="PF03703">
    <property type="entry name" value="bPH_2"/>
    <property type="match status" value="1"/>
</dbReference>
<dbReference type="PANTHER" id="PTHR34473:SF3">
    <property type="entry name" value="TRANSMEMBRANE PROTEIN-RELATED"/>
    <property type="match status" value="1"/>
</dbReference>
<dbReference type="RefSeq" id="WP_344148542.1">
    <property type="nucleotide sequence ID" value="NZ_BAABIK010000049.1"/>
</dbReference>
<gene>
    <name evidence="3" type="ORF">GCM10023224_49780</name>
</gene>
<evidence type="ECO:0000259" key="2">
    <source>
        <dbReference type="Pfam" id="PF03703"/>
    </source>
</evidence>
<dbReference type="EMBL" id="BAABIK010000049">
    <property type="protein sequence ID" value="GAA4957882.1"/>
    <property type="molecule type" value="Genomic_DNA"/>
</dbReference>
<dbReference type="PANTHER" id="PTHR34473">
    <property type="entry name" value="UPF0699 TRANSMEMBRANE PROTEIN YDBS"/>
    <property type="match status" value="1"/>
</dbReference>
<keyword evidence="1" id="KW-0472">Membrane</keyword>
<evidence type="ECO:0000256" key="1">
    <source>
        <dbReference type="SAM" id="Phobius"/>
    </source>
</evidence>